<feature type="domain" description="PAS" evidence="9">
    <location>
        <begin position="205"/>
        <end position="271"/>
    </location>
</feature>
<sequence length="556" mass="59721">MQAQSTRLNATLYDCFGRTSLPSGWGSGGLRPIGPSSRRPVAEIPLPDEDFRRDRLRVPVGIARKPHREQRMQPRTLVLAVVGGIGLVGAVVAAAAILAVASAAGAPPAQAGLYVSLVAGGGILAGLAGWWLLHARLILPLEALTRDLRLLQDNPQARALDVPDGHALGRLPEQIAALLGKLDAAQQATGKAIAAATRRAEEQMSRLEAILVDLAEGVVVCNLDHRILLYNQAARRLLHRPAGLGLDRPLFGVLAEEPIRQTLEMLRRSASDAHPVLRIHRCVVSALDSEISLKARLGLMREPTGEISGYVLTFTETTEGPVSVPASPEPIPPRPEFYDFDLFKPARTTLSETPLRKIAFVVFDTETTGLNPGGGDELISIGAVRVVNGRLLTGETYLQLIDPGRPIPEASIKFHGITADMVAGQPPVREVLPTFKAFAGDAVLVAYNIAFDMAFLAKREKEAGVVFDNPVLDALLLAAHVFPDQPDHSLSAMAHRLGVNVEGRHTALGDAIATAKLWVKLLVMLEARGLGTFGQAVEISQRMMKQRQAQAPDVGW</sequence>
<evidence type="ECO:0000313" key="12">
    <source>
        <dbReference type="Proteomes" id="UP000323886"/>
    </source>
</evidence>
<keyword evidence="4" id="KW-0269">Exonuclease</keyword>
<evidence type="ECO:0000256" key="8">
    <source>
        <dbReference type="SAM" id="Phobius"/>
    </source>
</evidence>
<evidence type="ECO:0000256" key="5">
    <source>
        <dbReference type="ARBA" id="ARBA00025483"/>
    </source>
</evidence>
<dbReference type="GO" id="GO:0005829">
    <property type="term" value="C:cytosol"/>
    <property type="evidence" value="ECO:0007669"/>
    <property type="project" value="TreeGrafter"/>
</dbReference>
<dbReference type="InterPro" id="IPR036397">
    <property type="entry name" value="RNaseH_sf"/>
</dbReference>
<evidence type="ECO:0000256" key="4">
    <source>
        <dbReference type="ARBA" id="ARBA00022839"/>
    </source>
</evidence>
<accession>A0A5M6I4V1</accession>
<dbReference type="CDD" id="cd00130">
    <property type="entry name" value="PAS"/>
    <property type="match status" value="1"/>
</dbReference>
<name>A0A5M6I4V1_9HYPH</name>
<evidence type="ECO:0000259" key="10">
    <source>
        <dbReference type="SMART" id="SM00479"/>
    </source>
</evidence>
<keyword evidence="2" id="KW-0540">Nuclease</keyword>
<evidence type="ECO:0000259" key="9">
    <source>
        <dbReference type="SMART" id="SM00091"/>
    </source>
</evidence>
<dbReference type="SMART" id="SM00479">
    <property type="entry name" value="EXOIII"/>
    <property type="match status" value="1"/>
</dbReference>
<dbReference type="InterPro" id="IPR012337">
    <property type="entry name" value="RNaseH-like_sf"/>
</dbReference>
<dbReference type="Pfam" id="PF00929">
    <property type="entry name" value="RNase_T"/>
    <property type="match status" value="1"/>
</dbReference>
<dbReference type="InterPro" id="IPR013767">
    <property type="entry name" value="PAS_fold"/>
</dbReference>
<feature type="transmembrane region" description="Helical" evidence="8">
    <location>
        <begin position="77"/>
        <end position="101"/>
    </location>
</feature>
<dbReference type="EMBL" id="VWPL01000004">
    <property type="protein sequence ID" value="KAA5602877.1"/>
    <property type="molecule type" value="Genomic_DNA"/>
</dbReference>
<evidence type="ECO:0000256" key="2">
    <source>
        <dbReference type="ARBA" id="ARBA00022722"/>
    </source>
</evidence>
<dbReference type="InterPro" id="IPR013520">
    <property type="entry name" value="Ribonucl_H"/>
</dbReference>
<dbReference type="Gene3D" id="3.30.450.20">
    <property type="entry name" value="PAS domain"/>
    <property type="match status" value="1"/>
</dbReference>
<dbReference type="InterPro" id="IPR000014">
    <property type="entry name" value="PAS"/>
</dbReference>
<dbReference type="SUPFAM" id="SSF53098">
    <property type="entry name" value="Ribonuclease H-like"/>
    <property type="match status" value="1"/>
</dbReference>
<dbReference type="InterPro" id="IPR006054">
    <property type="entry name" value="DnaQ"/>
</dbReference>
<dbReference type="NCBIfam" id="TIGR00573">
    <property type="entry name" value="dnaq"/>
    <property type="match status" value="1"/>
</dbReference>
<dbReference type="Gene3D" id="3.30.420.10">
    <property type="entry name" value="Ribonuclease H-like superfamily/Ribonuclease H"/>
    <property type="match status" value="1"/>
</dbReference>
<reference evidence="11 12" key="1">
    <citation type="submission" date="2019-09" db="EMBL/GenBank/DDBJ databases">
        <title>Draft Whole-Genome sequence of Blastochloris sulfoviridis DSM 729.</title>
        <authorList>
            <person name="Meyer T.E."/>
            <person name="Kyndt J.A."/>
        </authorList>
    </citation>
    <scope>NUCLEOTIDE SEQUENCE [LARGE SCALE GENOMIC DNA]</scope>
    <source>
        <strain evidence="11 12">DSM 729</strain>
    </source>
</reference>
<evidence type="ECO:0000313" key="11">
    <source>
        <dbReference type="EMBL" id="KAA5602877.1"/>
    </source>
</evidence>
<feature type="domain" description="Exonuclease" evidence="10">
    <location>
        <begin position="359"/>
        <end position="527"/>
    </location>
</feature>
<keyword evidence="8" id="KW-0472">Membrane</keyword>
<dbReference type="OrthoDB" id="9808528at2"/>
<dbReference type="Proteomes" id="UP000323886">
    <property type="component" value="Unassembled WGS sequence"/>
</dbReference>
<dbReference type="SUPFAM" id="SSF55785">
    <property type="entry name" value="PYP-like sensor domain (PAS domain)"/>
    <property type="match status" value="1"/>
</dbReference>
<dbReference type="Pfam" id="PF00989">
    <property type="entry name" value="PAS"/>
    <property type="match status" value="1"/>
</dbReference>
<dbReference type="GO" id="GO:0006355">
    <property type="term" value="P:regulation of DNA-templated transcription"/>
    <property type="evidence" value="ECO:0007669"/>
    <property type="project" value="InterPro"/>
</dbReference>
<comment type="catalytic activity">
    <reaction evidence="7">
        <text>DNA(n) + a 2'-deoxyribonucleoside 5'-triphosphate = DNA(n+1) + diphosphate</text>
        <dbReference type="Rhea" id="RHEA:22508"/>
        <dbReference type="Rhea" id="RHEA-COMP:17339"/>
        <dbReference type="Rhea" id="RHEA-COMP:17340"/>
        <dbReference type="ChEBI" id="CHEBI:33019"/>
        <dbReference type="ChEBI" id="CHEBI:61560"/>
        <dbReference type="ChEBI" id="CHEBI:173112"/>
        <dbReference type="EC" id="2.7.7.7"/>
    </reaction>
</comment>
<comment type="caution">
    <text evidence="11">The sequence shown here is derived from an EMBL/GenBank/DDBJ whole genome shotgun (WGS) entry which is preliminary data.</text>
</comment>
<comment type="function">
    <text evidence="5">DNA polymerase III is a complex, multichain enzyme responsible for most of the replicative synthesis in bacteria. The epsilon subunit contain the editing function and is a proofreading 3'-5' exonuclease.</text>
</comment>
<protein>
    <recommendedName>
        <fullName evidence="1">DNA-directed DNA polymerase</fullName>
        <ecNumber evidence="1">2.7.7.7</ecNumber>
    </recommendedName>
</protein>
<dbReference type="EC" id="2.7.7.7" evidence="1"/>
<keyword evidence="12" id="KW-1185">Reference proteome</keyword>
<dbReference type="InterPro" id="IPR035965">
    <property type="entry name" value="PAS-like_dom_sf"/>
</dbReference>
<dbReference type="PANTHER" id="PTHR30231:SF4">
    <property type="entry name" value="PROTEIN NEN2"/>
    <property type="match status" value="1"/>
</dbReference>
<evidence type="ECO:0000256" key="6">
    <source>
        <dbReference type="ARBA" id="ARBA00026073"/>
    </source>
</evidence>
<feature type="transmembrane region" description="Helical" evidence="8">
    <location>
        <begin position="113"/>
        <end position="133"/>
    </location>
</feature>
<dbReference type="AlphaFoldDB" id="A0A5M6I4V1"/>
<dbReference type="FunFam" id="3.30.420.10:FF:000045">
    <property type="entry name" value="3'-5' exonuclease DinG"/>
    <property type="match status" value="1"/>
</dbReference>
<dbReference type="GO" id="GO:0003887">
    <property type="term" value="F:DNA-directed DNA polymerase activity"/>
    <property type="evidence" value="ECO:0007669"/>
    <property type="project" value="UniProtKB-EC"/>
</dbReference>
<evidence type="ECO:0000256" key="3">
    <source>
        <dbReference type="ARBA" id="ARBA00022801"/>
    </source>
</evidence>
<keyword evidence="8" id="KW-0812">Transmembrane</keyword>
<dbReference type="GO" id="GO:0006260">
    <property type="term" value="P:DNA replication"/>
    <property type="evidence" value="ECO:0007669"/>
    <property type="project" value="InterPro"/>
</dbReference>
<dbReference type="GO" id="GO:0008408">
    <property type="term" value="F:3'-5' exonuclease activity"/>
    <property type="evidence" value="ECO:0007669"/>
    <property type="project" value="TreeGrafter"/>
</dbReference>
<keyword evidence="8" id="KW-1133">Transmembrane helix</keyword>
<proteinExistence type="predicted"/>
<evidence type="ECO:0000256" key="1">
    <source>
        <dbReference type="ARBA" id="ARBA00012417"/>
    </source>
</evidence>
<dbReference type="SMART" id="SM00091">
    <property type="entry name" value="PAS"/>
    <property type="match status" value="1"/>
</dbReference>
<organism evidence="11 12">
    <name type="scientific">Blastochloris sulfoviridis</name>
    <dbReference type="NCBI Taxonomy" id="50712"/>
    <lineage>
        <taxon>Bacteria</taxon>
        <taxon>Pseudomonadati</taxon>
        <taxon>Pseudomonadota</taxon>
        <taxon>Alphaproteobacteria</taxon>
        <taxon>Hyphomicrobiales</taxon>
        <taxon>Blastochloridaceae</taxon>
        <taxon>Blastochloris</taxon>
    </lineage>
</organism>
<comment type="subunit">
    <text evidence="6">DNA polymerase III contains a core (composed of alpha, epsilon and theta chains) that associates with a tau subunit. This core dimerizes to form the POLIII' complex. PolIII' associates with the gamma complex (composed of gamma, delta, delta', psi and chi chains) and with the beta chain to form the complete DNA polymerase III complex.</text>
</comment>
<dbReference type="CDD" id="cd06127">
    <property type="entry name" value="DEDDh"/>
    <property type="match status" value="1"/>
</dbReference>
<keyword evidence="3" id="KW-0378">Hydrolase</keyword>
<evidence type="ECO:0000256" key="7">
    <source>
        <dbReference type="ARBA" id="ARBA00049244"/>
    </source>
</evidence>
<dbReference type="PANTHER" id="PTHR30231">
    <property type="entry name" value="DNA POLYMERASE III SUBUNIT EPSILON"/>
    <property type="match status" value="1"/>
</dbReference>
<dbReference type="GO" id="GO:0003677">
    <property type="term" value="F:DNA binding"/>
    <property type="evidence" value="ECO:0007669"/>
    <property type="project" value="InterPro"/>
</dbReference>
<gene>
    <name evidence="11" type="ORF">F1193_03310</name>
</gene>